<evidence type="ECO:0000313" key="6">
    <source>
        <dbReference type="Proteomes" id="UP001299046"/>
    </source>
</evidence>
<name>A0ABU5YN64_9MYCO</name>
<dbReference type="SMART" id="SM00421">
    <property type="entry name" value="HTH_LUXR"/>
    <property type="match status" value="1"/>
</dbReference>
<dbReference type="Pfam" id="PF00196">
    <property type="entry name" value="GerE"/>
    <property type="match status" value="1"/>
</dbReference>
<dbReference type="InterPro" id="IPR016032">
    <property type="entry name" value="Sig_transdc_resp-reg_C-effctor"/>
</dbReference>
<sequence>MATLDDFSRIVATVYSSVLTPENWTAALGDLRHTLDVQSCALIRADGNGRSVQAAHLAPQVRCDYEQHYHRIDYVLEAVEQGPVGVLRGGQSLVELQSDSEFHLDWLRPLEMTDGLFVRLTDGPAPLMFLAAGPRPPTPFVPLVSALVPHLQQALRSQAHLDNLRRRAGDLSAVTGALRLAIIVVTAGAHLVYANRAAEEVLRAADGLRIRAGRLEATFATTDTTLQHSIRAALTHRDAPPSGSSLLCERGCNAQPYLVEVLPIDPADSSGPTRRAMVAIDPGSESRTAATLLNRHYGLTASETRIALMVLNGHDIKDTAERMSLSQATVKTHLQHVFDKTGTHRQADIVRLLAALRSPCRGD</sequence>
<dbReference type="Proteomes" id="UP001299046">
    <property type="component" value="Unassembled WGS sequence"/>
</dbReference>
<dbReference type="PRINTS" id="PR00038">
    <property type="entry name" value="HTHLUXR"/>
</dbReference>
<comment type="caution">
    <text evidence="5">The sequence shown here is derived from an EMBL/GenBank/DDBJ whole genome shotgun (WGS) entry which is preliminary data.</text>
</comment>
<dbReference type="EMBL" id="JAYJJT010000022">
    <property type="protein sequence ID" value="MEB3051500.1"/>
    <property type="molecule type" value="Genomic_DNA"/>
</dbReference>
<evidence type="ECO:0000256" key="3">
    <source>
        <dbReference type="ARBA" id="ARBA00023163"/>
    </source>
</evidence>
<proteinExistence type="predicted"/>
<keyword evidence="3" id="KW-0804">Transcription</keyword>
<reference evidence="5 6" key="1">
    <citation type="submission" date="2023-12" db="EMBL/GenBank/DDBJ databases">
        <title>Description of new species of Mycobacterium terrae complex isolated from sewage at the Sao Paulo Zoological Park Foundation in Brazil.</title>
        <authorList>
            <person name="Romagnoli C.L."/>
            <person name="Conceicao E.C."/>
            <person name="Machado E."/>
            <person name="Barreto L.B.P.F."/>
            <person name="Sharma A."/>
            <person name="Silva N.M."/>
            <person name="Marques L.E."/>
            <person name="Juliana M.A."/>
            <person name="Lourenco M.C.S."/>
            <person name="Digiampietri L.A."/>
            <person name="Suffys P.N."/>
            <person name="Viana-Niero C."/>
        </authorList>
    </citation>
    <scope>NUCLEOTIDE SEQUENCE [LARGE SCALE GENOMIC DNA]</scope>
    <source>
        <strain evidence="5 6">MYC123</strain>
    </source>
</reference>
<dbReference type="PROSITE" id="PS50043">
    <property type="entry name" value="HTH_LUXR_2"/>
    <property type="match status" value="1"/>
</dbReference>
<dbReference type="InterPro" id="IPR036388">
    <property type="entry name" value="WH-like_DNA-bd_sf"/>
</dbReference>
<keyword evidence="6" id="KW-1185">Reference proteome</keyword>
<dbReference type="PANTHER" id="PTHR44688:SF16">
    <property type="entry name" value="DNA-BINDING TRANSCRIPTIONAL ACTIVATOR DEVR_DOSR"/>
    <property type="match status" value="1"/>
</dbReference>
<protein>
    <submittedName>
        <fullName evidence="5">Helix-turn-helix transcriptional regulator</fullName>
    </submittedName>
</protein>
<dbReference type="InterPro" id="IPR000792">
    <property type="entry name" value="Tscrpt_reg_LuxR_C"/>
</dbReference>
<accession>A0ABU5YN64</accession>
<organism evidence="5 6">
    <name type="scientific">[Mycobacterium] zoologicum</name>
    <dbReference type="NCBI Taxonomy" id="2872311"/>
    <lineage>
        <taxon>Bacteria</taxon>
        <taxon>Bacillati</taxon>
        <taxon>Actinomycetota</taxon>
        <taxon>Actinomycetes</taxon>
        <taxon>Mycobacteriales</taxon>
        <taxon>Mycobacteriaceae</taxon>
        <taxon>Mycolicibacter</taxon>
    </lineage>
</organism>
<evidence type="ECO:0000313" key="5">
    <source>
        <dbReference type="EMBL" id="MEB3051500.1"/>
    </source>
</evidence>
<evidence type="ECO:0000259" key="4">
    <source>
        <dbReference type="PROSITE" id="PS50043"/>
    </source>
</evidence>
<dbReference type="PANTHER" id="PTHR44688">
    <property type="entry name" value="DNA-BINDING TRANSCRIPTIONAL ACTIVATOR DEVR_DOSR"/>
    <property type="match status" value="1"/>
</dbReference>
<dbReference type="SUPFAM" id="SSF46894">
    <property type="entry name" value="C-terminal effector domain of the bipartite response regulators"/>
    <property type="match status" value="1"/>
</dbReference>
<keyword evidence="1" id="KW-0805">Transcription regulation</keyword>
<dbReference type="Gene3D" id="1.10.10.10">
    <property type="entry name" value="Winged helix-like DNA-binding domain superfamily/Winged helix DNA-binding domain"/>
    <property type="match status" value="1"/>
</dbReference>
<evidence type="ECO:0000256" key="1">
    <source>
        <dbReference type="ARBA" id="ARBA00023015"/>
    </source>
</evidence>
<gene>
    <name evidence="5" type="ORF">KV112_17445</name>
</gene>
<feature type="domain" description="HTH luxR-type" evidence="4">
    <location>
        <begin position="292"/>
        <end position="357"/>
    </location>
</feature>
<keyword evidence="2" id="KW-0238">DNA-binding</keyword>
<dbReference type="RefSeq" id="WP_224861541.1">
    <property type="nucleotide sequence ID" value="NZ_JAYJJS010000026.1"/>
</dbReference>
<evidence type="ECO:0000256" key="2">
    <source>
        <dbReference type="ARBA" id="ARBA00023125"/>
    </source>
</evidence>